<reference evidence="2" key="2">
    <citation type="submission" date="2010-03" db="EMBL/GenBank/DDBJ databases">
        <title>The genome sequence of Coccidioides posadasii strain Silveira.</title>
        <authorList>
            <consortium name="The Broad Institute Genome Sequencing Center for Infectious Disease"/>
            <person name="Neafsey D."/>
            <person name="Orbach M."/>
            <person name="Henn M.R."/>
            <person name="Cole G.T."/>
            <person name="Galgiani J."/>
            <person name="Gardner M.J."/>
            <person name="Kirkland T.N."/>
            <person name="Taylor J.W."/>
            <person name="Young S.K."/>
            <person name="Zeng Q."/>
            <person name="Koehrsen M."/>
            <person name="Alvarado L."/>
            <person name="Berlin A."/>
            <person name="Borenstein D."/>
            <person name="Chapman S.B."/>
            <person name="Chen Z."/>
            <person name="Engels R."/>
            <person name="Freedman E."/>
            <person name="Gellesch M."/>
            <person name="Goldberg J."/>
            <person name="Griggs A."/>
            <person name="Gujja S."/>
            <person name="Heilman E."/>
            <person name="Heiman D."/>
            <person name="Howarth C."/>
            <person name="Jen D."/>
            <person name="Larson L."/>
            <person name="Mehta T."/>
            <person name="Neiman D."/>
            <person name="Park D."/>
            <person name="Pearson M."/>
            <person name="Richards J."/>
            <person name="Roberts A."/>
            <person name="Saif S."/>
            <person name="Shea T."/>
            <person name="Shenoy N."/>
            <person name="Sisk P."/>
            <person name="Stolte C."/>
            <person name="Sykes S."/>
            <person name="Walk T."/>
            <person name="White J."/>
            <person name="Yandava C."/>
            <person name="Haas B."/>
            <person name="Nusbaum C."/>
            <person name="Birren B."/>
        </authorList>
    </citation>
    <scope>NUCLEOTIDE SEQUENCE [LARGE SCALE GENOMIC DNA]</scope>
    <source>
        <strain evidence="2">RMSCC 757 / Silveira</strain>
    </source>
</reference>
<dbReference type="VEuPathDB" id="FungiDB:CPSG_07281"/>
<keyword evidence="2" id="KW-1185">Reference proteome</keyword>
<dbReference type="OrthoDB" id="5410752at2759"/>
<dbReference type="AlphaFoldDB" id="E9DBS9"/>
<sequence>MLSHSKNRRAGQDCEQDVLVIRDRENAQDHRESADIMTEADYYYCHHTAGATIGEAYNGATKDWSMIDVPPGTKRVTLDGVGGVR</sequence>
<organism evidence="2">
    <name type="scientific">Coccidioides posadasii (strain RMSCC 757 / Silveira)</name>
    <name type="common">Valley fever fungus</name>
    <dbReference type="NCBI Taxonomy" id="443226"/>
    <lineage>
        <taxon>Eukaryota</taxon>
        <taxon>Fungi</taxon>
        <taxon>Dikarya</taxon>
        <taxon>Ascomycota</taxon>
        <taxon>Pezizomycotina</taxon>
        <taxon>Eurotiomycetes</taxon>
        <taxon>Eurotiomycetidae</taxon>
        <taxon>Onygenales</taxon>
        <taxon>Onygenaceae</taxon>
        <taxon>Coccidioides</taxon>
    </lineage>
</organism>
<protein>
    <submittedName>
        <fullName evidence="1">Predicted protein</fullName>
    </submittedName>
</protein>
<dbReference type="EMBL" id="GL636498">
    <property type="protein sequence ID" value="EFW16231.1"/>
    <property type="molecule type" value="Genomic_DNA"/>
</dbReference>
<dbReference type="Proteomes" id="UP000002497">
    <property type="component" value="Unassembled WGS sequence"/>
</dbReference>
<gene>
    <name evidence="1" type="ORF">CPSG_07281</name>
</gene>
<evidence type="ECO:0000313" key="2">
    <source>
        <dbReference type="Proteomes" id="UP000002497"/>
    </source>
</evidence>
<evidence type="ECO:0000313" key="1">
    <source>
        <dbReference type="EMBL" id="EFW16231.1"/>
    </source>
</evidence>
<proteinExistence type="predicted"/>
<reference evidence="2" key="1">
    <citation type="journal article" date="2010" name="Genome Res.">
        <title>Population genomic sequencing of Coccidioides fungi reveals recent hybridization and transposon control.</title>
        <authorList>
            <person name="Neafsey D.E."/>
            <person name="Barker B.M."/>
            <person name="Sharpton T.J."/>
            <person name="Stajich J.E."/>
            <person name="Park D.J."/>
            <person name="Whiston E."/>
            <person name="Hung C.-Y."/>
            <person name="McMahan C."/>
            <person name="White J."/>
            <person name="Sykes S."/>
            <person name="Heiman D."/>
            <person name="Young S."/>
            <person name="Zeng Q."/>
            <person name="Abouelleil A."/>
            <person name="Aftuck L."/>
            <person name="Bessette D."/>
            <person name="Brown A."/>
            <person name="FitzGerald M."/>
            <person name="Lui A."/>
            <person name="Macdonald J.P."/>
            <person name="Priest M."/>
            <person name="Orbach M.J."/>
            <person name="Galgiani J.N."/>
            <person name="Kirkland T.N."/>
            <person name="Cole G.T."/>
            <person name="Birren B.W."/>
            <person name="Henn M.R."/>
            <person name="Taylor J.W."/>
            <person name="Rounsley S.D."/>
        </authorList>
    </citation>
    <scope>NUCLEOTIDE SEQUENCE [LARGE SCALE GENOMIC DNA]</scope>
    <source>
        <strain evidence="2">RMSCC 757 / Silveira</strain>
    </source>
</reference>
<dbReference type="VEuPathDB" id="FungiDB:D8B26_006071"/>
<dbReference type="HOGENOM" id="CLU_2512461_0_0_1"/>
<accession>E9DBS9</accession>
<name>E9DBS9_COCPS</name>
<dbReference type="STRING" id="443226.E9DBS9"/>